<keyword evidence="8" id="KW-0325">Glycoprotein</keyword>
<dbReference type="GO" id="GO:0016491">
    <property type="term" value="F:oxidoreductase activity"/>
    <property type="evidence" value="ECO:0007669"/>
    <property type="project" value="UniProtKB-KW"/>
</dbReference>
<keyword evidence="7" id="KW-0472">Membrane</keyword>
<name>A0AA40E2N7_9PEZI</name>
<evidence type="ECO:0000313" key="11">
    <source>
        <dbReference type="Proteomes" id="UP001172101"/>
    </source>
</evidence>
<dbReference type="Proteomes" id="UP001172101">
    <property type="component" value="Unassembled WGS sequence"/>
</dbReference>
<protein>
    <recommendedName>
        <fullName evidence="12">Oxidase ustYa</fullName>
    </recommendedName>
</protein>
<comment type="subcellular location">
    <subcellularLocation>
        <location evidence="1">Membrane</location>
        <topology evidence="1">Single-pass membrane protein</topology>
    </subcellularLocation>
</comment>
<evidence type="ECO:0000256" key="8">
    <source>
        <dbReference type="ARBA" id="ARBA00023180"/>
    </source>
</evidence>
<evidence type="ECO:0000313" key="10">
    <source>
        <dbReference type="EMBL" id="KAK0721941.1"/>
    </source>
</evidence>
<dbReference type="Pfam" id="PF11807">
    <property type="entry name" value="UstYa"/>
    <property type="match status" value="1"/>
</dbReference>
<comment type="caution">
    <text evidence="10">The sequence shown here is derived from an EMBL/GenBank/DDBJ whole genome shotgun (WGS) entry which is preliminary data.</text>
</comment>
<dbReference type="GO" id="GO:0043386">
    <property type="term" value="P:mycotoxin biosynthetic process"/>
    <property type="evidence" value="ECO:0007669"/>
    <property type="project" value="InterPro"/>
</dbReference>
<dbReference type="GO" id="GO:0016020">
    <property type="term" value="C:membrane"/>
    <property type="evidence" value="ECO:0007669"/>
    <property type="project" value="UniProtKB-SubCell"/>
</dbReference>
<dbReference type="PANTHER" id="PTHR33365">
    <property type="entry name" value="YALI0B05434P"/>
    <property type="match status" value="1"/>
</dbReference>
<dbReference type="GeneID" id="85320813"/>
<evidence type="ECO:0000256" key="7">
    <source>
        <dbReference type="ARBA" id="ARBA00023136"/>
    </source>
</evidence>
<gene>
    <name evidence="10" type="ORF">B0T26DRAFT_643551</name>
</gene>
<dbReference type="InterPro" id="IPR021765">
    <property type="entry name" value="UstYa-like"/>
</dbReference>
<accession>A0AA40E2N7</accession>
<dbReference type="EMBL" id="JAUIRO010000003">
    <property type="protein sequence ID" value="KAK0721941.1"/>
    <property type="molecule type" value="Genomic_DNA"/>
</dbReference>
<keyword evidence="11" id="KW-1185">Reference proteome</keyword>
<dbReference type="AlphaFoldDB" id="A0AA40E2N7"/>
<evidence type="ECO:0000256" key="3">
    <source>
        <dbReference type="ARBA" id="ARBA00022692"/>
    </source>
</evidence>
<comment type="pathway">
    <text evidence="2">Mycotoxin biosynthesis.</text>
</comment>
<evidence type="ECO:0000256" key="5">
    <source>
        <dbReference type="ARBA" id="ARBA00023002"/>
    </source>
</evidence>
<evidence type="ECO:0000256" key="4">
    <source>
        <dbReference type="ARBA" id="ARBA00022989"/>
    </source>
</evidence>
<evidence type="ECO:0000256" key="6">
    <source>
        <dbReference type="ARBA" id="ARBA00023026"/>
    </source>
</evidence>
<keyword evidence="6" id="KW-0843">Virulence</keyword>
<evidence type="ECO:0000256" key="9">
    <source>
        <dbReference type="ARBA" id="ARBA00035112"/>
    </source>
</evidence>
<dbReference type="PANTHER" id="PTHR33365:SF11">
    <property type="entry name" value="TAT PATHWAY SIGNAL SEQUENCE"/>
    <property type="match status" value="1"/>
</dbReference>
<comment type="similarity">
    <text evidence="9">Belongs to the ustYa family.</text>
</comment>
<organism evidence="10 11">
    <name type="scientific">Lasiosphaeria miniovina</name>
    <dbReference type="NCBI Taxonomy" id="1954250"/>
    <lineage>
        <taxon>Eukaryota</taxon>
        <taxon>Fungi</taxon>
        <taxon>Dikarya</taxon>
        <taxon>Ascomycota</taxon>
        <taxon>Pezizomycotina</taxon>
        <taxon>Sordariomycetes</taxon>
        <taxon>Sordariomycetidae</taxon>
        <taxon>Sordariales</taxon>
        <taxon>Lasiosphaeriaceae</taxon>
        <taxon>Lasiosphaeria</taxon>
    </lineage>
</organism>
<evidence type="ECO:0000256" key="2">
    <source>
        <dbReference type="ARBA" id="ARBA00004685"/>
    </source>
</evidence>
<keyword evidence="4" id="KW-1133">Transmembrane helix</keyword>
<keyword evidence="5" id="KW-0560">Oxidoreductase</keyword>
<proteinExistence type="inferred from homology"/>
<evidence type="ECO:0000256" key="1">
    <source>
        <dbReference type="ARBA" id="ARBA00004167"/>
    </source>
</evidence>
<dbReference type="RefSeq" id="XP_060297865.1">
    <property type="nucleotide sequence ID" value="XM_060437543.1"/>
</dbReference>
<sequence>MHSLPSPRFISVRVARDAADDAEAESSDSLLGSNDGEKTWSDMTARVSSTDSRTRLWTAVMTARSLLDTALLLIIVGLLFERGWDKQKHPSPAFEFTGDITGFAPQLSQQIKSFVPDSAFIPENGSEFFTEAVHQKWLGIVPKGLGYVRMNDTAGYNNLPTPLKSHPNSTFTTSMTHQLHCLHSISGALAAYSSNQLSFLPSDGPWHLSHCLEYLRQSIMCCGDMALEGQQTTFPPGFDGSDGWDAKHVCKDYSQILSHLEDKRADDEVWI</sequence>
<reference evidence="10" key="1">
    <citation type="submission" date="2023-06" db="EMBL/GenBank/DDBJ databases">
        <title>Genome-scale phylogeny and comparative genomics of the fungal order Sordariales.</title>
        <authorList>
            <consortium name="Lawrence Berkeley National Laboratory"/>
            <person name="Hensen N."/>
            <person name="Bonometti L."/>
            <person name="Westerberg I."/>
            <person name="Brannstrom I.O."/>
            <person name="Guillou S."/>
            <person name="Cros-Aarteil S."/>
            <person name="Calhoun S."/>
            <person name="Haridas S."/>
            <person name="Kuo A."/>
            <person name="Mondo S."/>
            <person name="Pangilinan J."/>
            <person name="Riley R."/>
            <person name="LaButti K."/>
            <person name="Andreopoulos B."/>
            <person name="Lipzen A."/>
            <person name="Chen C."/>
            <person name="Yanf M."/>
            <person name="Daum C."/>
            <person name="Ng V."/>
            <person name="Clum A."/>
            <person name="Steindorff A."/>
            <person name="Ohm R."/>
            <person name="Martin F."/>
            <person name="Silar P."/>
            <person name="Natvig D."/>
            <person name="Lalanne C."/>
            <person name="Gautier V."/>
            <person name="Ament-velasquez S.L."/>
            <person name="Kruys A."/>
            <person name="Hutchinson M.I."/>
            <person name="Powell A.J."/>
            <person name="Barry K."/>
            <person name="Miller A.N."/>
            <person name="Grigoriev I.V."/>
            <person name="Debuchy R."/>
            <person name="Gladieux P."/>
            <person name="Thoren M.H."/>
            <person name="Johannesson H."/>
        </authorList>
    </citation>
    <scope>NUCLEOTIDE SEQUENCE</scope>
    <source>
        <strain evidence="10">SMH2392-1A</strain>
    </source>
</reference>
<keyword evidence="3" id="KW-0812">Transmembrane</keyword>
<evidence type="ECO:0008006" key="12">
    <source>
        <dbReference type="Google" id="ProtNLM"/>
    </source>
</evidence>